<dbReference type="STRING" id="1120996.SAMN02746066_02429"/>
<dbReference type="EMBL" id="FRCP01000012">
    <property type="protein sequence ID" value="SHM56863.1"/>
    <property type="molecule type" value="Genomic_DNA"/>
</dbReference>
<name>A0A1M7JVX0_9FIRM</name>
<protein>
    <submittedName>
        <fullName evidence="1">Uncharacterized protein</fullName>
    </submittedName>
</protein>
<dbReference type="Proteomes" id="UP000184038">
    <property type="component" value="Unassembled WGS sequence"/>
</dbReference>
<proteinExistence type="predicted"/>
<dbReference type="AlphaFoldDB" id="A0A1M7JVX0"/>
<accession>A0A1M7JVX0</accession>
<dbReference type="RefSeq" id="WP_170865487.1">
    <property type="nucleotide sequence ID" value="NZ_FRCP01000012.1"/>
</dbReference>
<sequence>MSNYQKEQDDCIRMREVDLETVAVLEEGIQPGGALCGVGCIAAGVWCGFGCPK</sequence>
<reference evidence="1 2" key="1">
    <citation type="submission" date="2016-11" db="EMBL/GenBank/DDBJ databases">
        <authorList>
            <person name="Jaros S."/>
            <person name="Januszkiewicz K."/>
            <person name="Wedrychowicz H."/>
        </authorList>
    </citation>
    <scope>NUCLEOTIDE SEQUENCE [LARGE SCALE GENOMIC DNA]</scope>
    <source>
        <strain evidence="1 2">DSM 15930</strain>
    </source>
</reference>
<keyword evidence="2" id="KW-1185">Reference proteome</keyword>
<evidence type="ECO:0000313" key="2">
    <source>
        <dbReference type="Proteomes" id="UP000184038"/>
    </source>
</evidence>
<gene>
    <name evidence="1" type="ORF">SAMN02746066_02429</name>
</gene>
<organism evidence="1 2">
    <name type="scientific">Anaerosporobacter mobilis DSM 15930</name>
    <dbReference type="NCBI Taxonomy" id="1120996"/>
    <lineage>
        <taxon>Bacteria</taxon>
        <taxon>Bacillati</taxon>
        <taxon>Bacillota</taxon>
        <taxon>Clostridia</taxon>
        <taxon>Lachnospirales</taxon>
        <taxon>Lachnospiraceae</taxon>
        <taxon>Anaerosporobacter</taxon>
    </lineage>
</organism>
<evidence type="ECO:0000313" key="1">
    <source>
        <dbReference type="EMBL" id="SHM56863.1"/>
    </source>
</evidence>